<organism evidence="1 2">
    <name type="scientific">Romanomermis culicivorax</name>
    <name type="common">Nematode worm</name>
    <dbReference type="NCBI Taxonomy" id="13658"/>
    <lineage>
        <taxon>Eukaryota</taxon>
        <taxon>Metazoa</taxon>
        <taxon>Ecdysozoa</taxon>
        <taxon>Nematoda</taxon>
        <taxon>Enoplea</taxon>
        <taxon>Dorylaimia</taxon>
        <taxon>Mermithida</taxon>
        <taxon>Mermithoidea</taxon>
        <taxon>Mermithidae</taxon>
        <taxon>Romanomermis</taxon>
    </lineage>
</organism>
<dbReference type="AlphaFoldDB" id="A0A915HXW3"/>
<evidence type="ECO:0000313" key="1">
    <source>
        <dbReference type="Proteomes" id="UP000887565"/>
    </source>
</evidence>
<keyword evidence="1" id="KW-1185">Reference proteome</keyword>
<dbReference type="WBParaSite" id="nRc.2.0.1.t06273-RA">
    <property type="protein sequence ID" value="nRc.2.0.1.t06273-RA"/>
    <property type="gene ID" value="nRc.2.0.1.g06273"/>
</dbReference>
<proteinExistence type="predicted"/>
<name>A0A915HXW3_ROMCU</name>
<reference evidence="2" key="1">
    <citation type="submission" date="2022-11" db="UniProtKB">
        <authorList>
            <consortium name="WormBaseParasite"/>
        </authorList>
    </citation>
    <scope>IDENTIFICATION</scope>
</reference>
<sequence>MKRDAEKSHVPMPLAAQIFLGWTFNTCRNVFNARSWCLLSLFLSRPGICKVCSQTLPNATRLFKVHYQWNEKRIAPNVELYHVPGIKIILYYIDFKLIPENKPV</sequence>
<evidence type="ECO:0000313" key="2">
    <source>
        <dbReference type="WBParaSite" id="nRc.2.0.1.t06273-RA"/>
    </source>
</evidence>
<protein>
    <submittedName>
        <fullName evidence="2">Secreted protein</fullName>
    </submittedName>
</protein>
<accession>A0A915HXW3</accession>
<dbReference type="Proteomes" id="UP000887565">
    <property type="component" value="Unplaced"/>
</dbReference>